<dbReference type="AlphaFoldDB" id="T1ISH5"/>
<protein>
    <recommendedName>
        <fullName evidence="5">Ras-related protein Rab-28</fullName>
    </recommendedName>
</protein>
<dbReference type="PROSITE" id="PS51421">
    <property type="entry name" value="RAS"/>
    <property type="match status" value="1"/>
</dbReference>
<name>T1ISH5_STRMM</name>
<reference evidence="4" key="1">
    <citation type="submission" date="2011-05" db="EMBL/GenBank/DDBJ databases">
        <authorList>
            <person name="Richards S.R."/>
            <person name="Qu J."/>
            <person name="Jiang H."/>
            <person name="Jhangiani S.N."/>
            <person name="Agravi P."/>
            <person name="Goodspeed R."/>
            <person name="Gross S."/>
            <person name="Mandapat C."/>
            <person name="Jackson L."/>
            <person name="Mathew T."/>
            <person name="Pu L."/>
            <person name="Thornton R."/>
            <person name="Saada N."/>
            <person name="Wilczek-Boney K.B."/>
            <person name="Lee S."/>
            <person name="Kovar C."/>
            <person name="Wu Y."/>
            <person name="Scherer S.E."/>
            <person name="Worley K.C."/>
            <person name="Muzny D.M."/>
            <person name="Gibbs R."/>
        </authorList>
    </citation>
    <scope>NUCLEOTIDE SEQUENCE</scope>
    <source>
        <strain evidence="4">Brora</strain>
    </source>
</reference>
<dbReference type="NCBIfam" id="TIGR00231">
    <property type="entry name" value="small_GTP"/>
    <property type="match status" value="1"/>
</dbReference>
<dbReference type="EnsemblMetazoa" id="SMAR004050-RA">
    <property type="protein sequence ID" value="SMAR004050-PA"/>
    <property type="gene ID" value="SMAR004050"/>
</dbReference>
<evidence type="ECO:0000256" key="1">
    <source>
        <dbReference type="ARBA" id="ARBA00006270"/>
    </source>
</evidence>
<comment type="similarity">
    <text evidence="1">Belongs to the small GTPase superfamily. Rab family.</text>
</comment>
<dbReference type="InterPro" id="IPR001806">
    <property type="entry name" value="Small_GTPase"/>
</dbReference>
<dbReference type="STRING" id="126957.T1ISH5"/>
<dbReference type="PROSITE" id="PS51419">
    <property type="entry name" value="RAB"/>
    <property type="match status" value="1"/>
</dbReference>
<evidence type="ECO:0008006" key="5">
    <source>
        <dbReference type="Google" id="ProtNLM"/>
    </source>
</evidence>
<dbReference type="FunFam" id="3.40.50.300:FF:001508">
    <property type="entry name" value="Small GTP-binding protein Rab28, putative"/>
    <property type="match status" value="1"/>
</dbReference>
<dbReference type="GO" id="GO:0003924">
    <property type="term" value="F:GTPase activity"/>
    <property type="evidence" value="ECO:0007669"/>
    <property type="project" value="InterPro"/>
</dbReference>
<dbReference type="HOGENOM" id="CLU_041217_10_4_1"/>
<accession>T1ISH5</accession>
<dbReference type="Gene3D" id="3.40.50.300">
    <property type="entry name" value="P-loop containing nucleotide triphosphate hydrolases"/>
    <property type="match status" value="1"/>
</dbReference>
<dbReference type="SMART" id="SM00175">
    <property type="entry name" value="RAB"/>
    <property type="match status" value="1"/>
</dbReference>
<evidence type="ECO:0000313" key="4">
    <source>
        <dbReference type="Proteomes" id="UP000014500"/>
    </source>
</evidence>
<keyword evidence="4" id="KW-1185">Reference proteome</keyword>
<sequence length="223" mass="25041">MSDSEEESTDKQLKIVLIGDGSSGKTSLATRFAQEQFGKQYRQTVGVDFFLKRLMIGSRNVTVQVWDIGGQTLGGNMLDKYIYGANGILLIYDITNYNSFENLEDWLDMVRKVYKNQEKTPFIALVANKVDLEHQRVIKYEKHVKFAQDNALSSHFISAKTGESVTICFQKITADILGIKVSKAEEDQHQPVVKAEILNHKDTLPMPSSSSKSIVRTAICSVQ</sequence>
<dbReference type="PhylomeDB" id="T1ISH5"/>
<dbReference type="PANTHER" id="PTHR47978">
    <property type="match status" value="1"/>
</dbReference>
<organism evidence="3 4">
    <name type="scientific">Strigamia maritima</name>
    <name type="common">European centipede</name>
    <name type="synonym">Geophilus maritimus</name>
    <dbReference type="NCBI Taxonomy" id="126957"/>
    <lineage>
        <taxon>Eukaryota</taxon>
        <taxon>Metazoa</taxon>
        <taxon>Ecdysozoa</taxon>
        <taxon>Arthropoda</taxon>
        <taxon>Myriapoda</taxon>
        <taxon>Chilopoda</taxon>
        <taxon>Pleurostigmophora</taxon>
        <taxon>Geophilomorpha</taxon>
        <taxon>Linotaeniidae</taxon>
        <taxon>Strigamia</taxon>
    </lineage>
</organism>
<dbReference type="SUPFAM" id="SSF52540">
    <property type="entry name" value="P-loop containing nucleoside triphosphate hydrolases"/>
    <property type="match status" value="1"/>
</dbReference>
<keyword evidence="2" id="KW-0547">Nucleotide-binding</keyword>
<dbReference type="Pfam" id="PF00071">
    <property type="entry name" value="Ras"/>
    <property type="match status" value="1"/>
</dbReference>
<dbReference type="SMART" id="SM00173">
    <property type="entry name" value="RAS"/>
    <property type="match status" value="1"/>
</dbReference>
<dbReference type="GO" id="GO:0005525">
    <property type="term" value="F:GTP binding"/>
    <property type="evidence" value="ECO:0007669"/>
    <property type="project" value="InterPro"/>
</dbReference>
<dbReference type="SMART" id="SM00176">
    <property type="entry name" value="RAN"/>
    <property type="match status" value="1"/>
</dbReference>
<dbReference type="SMART" id="SM00174">
    <property type="entry name" value="RHO"/>
    <property type="match status" value="1"/>
</dbReference>
<dbReference type="Proteomes" id="UP000014500">
    <property type="component" value="Unassembled WGS sequence"/>
</dbReference>
<evidence type="ECO:0000256" key="2">
    <source>
        <dbReference type="ARBA" id="ARBA00022741"/>
    </source>
</evidence>
<dbReference type="EMBL" id="JH431432">
    <property type="status" value="NOT_ANNOTATED_CDS"/>
    <property type="molecule type" value="Genomic_DNA"/>
</dbReference>
<reference evidence="3" key="2">
    <citation type="submission" date="2015-02" db="UniProtKB">
        <authorList>
            <consortium name="EnsemblMetazoa"/>
        </authorList>
    </citation>
    <scope>IDENTIFICATION</scope>
</reference>
<dbReference type="PRINTS" id="PR00449">
    <property type="entry name" value="RASTRNSFRMNG"/>
</dbReference>
<dbReference type="OMA" id="YKNVNLH"/>
<dbReference type="eggNOG" id="KOG0078">
    <property type="taxonomic scope" value="Eukaryota"/>
</dbReference>
<proteinExistence type="inferred from homology"/>
<dbReference type="InterPro" id="IPR027417">
    <property type="entry name" value="P-loop_NTPase"/>
</dbReference>
<evidence type="ECO:0000313" key="3">
    <source>
        <dbReference type="EnsemblMetazoa" id="SMAR004050-PA"/>
    </source>
</evidence>
<dbReference type="InterPro" id="IPR005225">
    <property type="entry name" value="Small_GTP-bd"/>
</dbReference>